<accession>A0AAD4JCP8</accession>
<dbReference type="SMART" id="SM00184">
    <property type="entry name" value="RING"/>
    <property type="match status" value="1"/>
</dbReference>
<name>A0AAD4JCP8_PERFH</name>
<dbReference type="InterPro" id="IPR001841">
    <property type="entry name" value="Znf_RING"/>
</dbReference>
<evidence type="ECO:0000313" key="11">
    <source>
        <dbReference type="Proteomes" id="UP001190926"/>
    </source>
</evidence>
<dbReference type="PANTHER" id="PTHR15710:SF132">
    <property type="entry name" value="E3 UBIQUITIN-PROTEIN LIGASE MPSR1"/>
    <property type="match status" value="1"/>
</dbReference>
<dbReference type="FunFam" id="3.30.40.10:FF:000127">
    <property type="entry name" value="E3 ubiquitin-protein ligase RNF181"/>
    <property type="match status" value="1"/>
</dbReference>
<evidence type="ECO:0000256" key="5">
    <source>
        <dbReference type="ARBA" id="ARBA00022771"/>
    </source>
</evidence>
<keyword evidence="6" id="KW-0833">Ubl conjugation pathway</keyword>
<evidence type="ECO:0000256" key="4">
    <source>
        <dbReference type="ARBA" id="ARBA00022723"/>
    </source>
</evidence>
<dbReference type="EC" id="2.3.2.27" evidence="2"/>
<evidence type="ECO:0000256" key="8">
    <source>
        <dbReference type="PROSITE-ProRule" id="PRU00175"/>
    </source>
</evidence>
<dbReference type="PANTHER" id="PTHR15710">
    <property type="entry name" value="E3 UBIQUITIN-PROTEIN LIGASE PRAJA"/>
    <property type="match status" value="1"/>
</dbReference>
<keyword evidence="5 8" id="KW-0863">Zinc-finger</keyword>
<keyword evidence="4" id="KW-0479">Metal-binding</keyword>
<dbReference type="Pfam" id="PF13639">
    <property type="entry name" value="zf-RING_2"/>
    <property type="match status" value="1"/>
</dbReference>
<dbReference type="Gene3D" id="3.30.40.10">
    <property type="entry name" value="Zinc/RING finger domain, C3HC4 (zinc finger)"/>
    <property type="match status" value="1"/>
</dbReference>
<proteinExistence type="predicted"/>
<dbReference type="InterPro" id="IPR013083">
    <property type="entry name" value="Znf_RING/FYVE/PHD"/>
</dbReference>
<dbReference type="AlphaFoldDB" id="A0AAD4JCP8"/>
<evidence type="ECO:0000256" key="7">
    <source>
        <dbReference type="ARBA" id="ARBA00022833"/>
    </source>
</evidence>
<dbReference type="GO" id="GO:0061630">
    <property type="term" value="F:ubiquitin protein ligase activity"/>
    <property type="evidence" value="ECO:0007669"/>
    <property type="project" value="UniProtKB-EC"/>
</dbReference>
<dbReference type="PROSITE" id="PS50089">
    <property type="entry name" value="ZF_RING_2"/>
    <property type="match status" value="1"/>
</dbReference>
<dbReference type="SUPFAM" id="SSF57850">
    <property type="entry name" value="RING/U-box"/>
    <property type="match status" value="1"/>
</dbReference>
<dbReference type="Proteomes" id="UP001190926">
    <property type="component" value="Unassembled WGS sequence"/>
</dbReference>
<dbReference type="GO" id="GO:0008270">
    <property type="term" value="F:zinc ion binding"/>
    <property type="evidence" value="ECO:0007669"/>
    <property type="project" value="UniProtKB-KW"/>
</dbReference>
<protein>
    <recommendedName>
        <fullName evidence="2">RING-type E3 ubiquitin transferase</fullName>
        <ecNumber evidence="2">2.3.2.27</ecNumber>
    </recommendedName>
</protein>
<sequence>MASEEAAFIESLINSRNRDISLFLPFILGLNAATPLQNPATPPDRIVLINPFTQGMVVIERSTRDGDGDGDSSSLGFDSLLNDLLSSKIGRPPASKASIAAMESVEVDEDDDRCVICLEEWEAGERAKRMPCKHRFHGECIEKWLNIHGTCPVCRYEMPADETDDDESKARSGGERRRREIWVTFTFGSERRSDHGVSSERRSDSIS</sequence>
<evidence type="ECO:0000313" key="10">
    <source>
        <dbReference type="EMBL" id="KAH6830715.1"/>
    </source>
</evidence>
<dbReference type="GO" id="GO:0005737">
    <property type="term" value="C:cytoplasm"/>
    <property type="evidence" value="ECO:0007669"/>
    <property type="project" value="TreeGrafter"/>
</dbReference>
<evidence type="ECO:0000256" key="2">
    <source>
        <dbReference type="ARBA" id="ARBA00012483"/>
    </source>
</evidence>
<evidence type="ECO:0000256" key="1">
    <source>
        <dbReference type="ARBA" id="ARBA00000900"/>
    </source>
</evidence>
<evidence type="ECO:0000256" key="6">
    <source>
        <dbReference type="ARBA" id="ARBA00022786"/>
    </source>
</evidence>
<keyword evidence="3" id="KW-0808">Transferase</keyword>
<keyword evidence="7" id="KW-0862">Zinc</keyword>
<comment type="caution">
    <text evidence="10">The sequence shown here is derived from an EMBL/GenBank/DDBJ whole genome shotgun (WGS) entry which is preliminary data.</text>
</comment>
<reference evidence="10 11" key="1">
    <citation type="journal article" date="2021" name="Nat. Commun.">
        <title>Incipient diploidization of the medicinal plant Perilla within 10,000 years.</title>
        <authorList>
            <person name="Zhang Y."/>
            <person name="Shen Q."/>
            <person name="Leng L."/>
            <person name="Zhang D."/>
            <person name="Chen S."/>
            <person name="Shi Y."/>
            <person name="Ning Z."/>
            <person name="Chen S."/>
        </authorList>
    </citation>
    <scope>NUCLEOTIDE SEQUENCE [LARGE SCALE GENOMIC DNA]</scope>
    <source>
        <strain evidence="11">cv. PC099</strain>
    </source>
</reference>
<comment type="catalytic activity">
    <reaction evidence="1">
        <text>S-ubiquitinyl-[E2 ubiquitin-conjugating enzyme]-L-cysteine + [acceptor protein]-L-lysine = [E2 ubiquitin-conjugating enzyme]-L-cysteine + N(6)-ubiquitinyl-[acceptor protein]-L-lysine.</text>
        <dbReference type="EC" id="2.3.2.27"/>
    </reaction>
</comment>
<evidence type="ECO:0000256" key="3">
    <source>
        <dbReference type="ARBA" id="ARBA00022679"/>
    </source>
</evidence>
<gene>
    <name evidence="10" type="ORF">C2S53_010057</name>
</gene>
<feature type="domain" description="RING-type" evidence="9">
    <location>
        <begin position="114"/>
        <end position="155"/>
    </location>
</feature>
<dbReference type="EMBL" id="SDAM02000093">
    <property type="protein sequence ID" value="KAH6830715.1"/>
    <property type="molecule type" value="Genomic_DNA"/>
</dbReference>
<dbReference type="GO" id="GO:0016567">
    <property type="term" value="P:protein ubiquitination"/>
    <property type="evidence" value="ECO:0007669"/>
    <property type="project" value="TreeGrafter"/>
</dbReference>
<organism evidence="10 11">
    <name type="scientific">Perilla frutescens var. hirtella</name>
    <name type="common">Perilla citriodora</name>
    <name type="synonym">Perilla setoyensis</name>
    <dbReference type="NCBI Taxonomy" id="608512"/>
    <lineage>
        <taxon>Eukaryota</taxon>
        <taxon>Viridiplantae</taxon>
        <taxon>Streptophyta</taxon>
        <taxon>Embryophyta</taxon>
        <taxon>Tracheophyta</taxon>
        <taxon>Spermatophyta</taxon>
        <taxon>Magnoliopsida</taxon>
        <taxon>eudicotyledons</taxon>
        <taxon>Gunneridae</taxon>
        <taxon>Pentapetalae</taxon>
        <taxon>asterids</taxon>
        <taxon>lamiids</taxon>
        <taxon>Lamiales</taxon>
        <taxon>Lamiaceae</taxon>
        <taxon>Nepetoideae</taxon>
        <taxon>Elsholtzieae</taxon>
        <taxon>Perilla</taxon>
    </lineage>
</organism>
<evidence type="ECO:0000259" key="9">
    <source>
        <dbReference type="PROSITE" id="PS50089"/>
    </source>
</evidence>
<keyword evidence="11" id="KW-1185">Reference proteome</keyword>